<comment type="caution">
    <text evidence="2">The sequence shown here is derived from an EMBL/GenBank/DDBJ whole genome shotgun (WGS) entry which is preliminary data.</text>
</comment>
<keyword evidence="3" id="KW-1185">Reference proteome</keyword>
<evidence type="ECO:0000256" key="1">
    <source>
        <dbReference type="SAM" id="SignalP"/>
    </source>
</evidence>
<feature type="chain" id="PRO_5038061434" evidence="1">
    <location>
        <begin position="32"/>
        <end position="370"/>
    </location>
</feature>
<dbReference type="Gene3D" id="2.50.20.10">
    <property type="entry name" value="Lipoprotein localisation LolA/LolB/LppX"/>
    <property type="match status" value="1"/>
</dbReference>
<gene>
    <name evidence="2" type="ORF">J1902_15945</name>
</gene>
<dbReference type="InterPro" id="IPR029046">
    <property type="entry name" value="LolA/LolB/LppX"/>
</dbReference>
<sequence>MMRVWQRWLPAAVVPLALAAATLTASLQAGAAVTLPEKSAAEVLAMIGTSDVRALSGTLEQHSELGLPELPRTGPTAVPGAASVLELLTGSRTARVYLDGPDKARLQLMDQLAERDVVLNGRELWLYNSADNSAAHAKLPVTKLPGAPGSKPARPAMPTPEELAQHLLAAIDPGTEVTVGQPSRVAGRSAYHLVLDPRSSETLVDSVAIDVDSETGLPLGVELRARGQAEPAFKLAFTELSLAVSDAGLFSFVPPPGATVKELASPAKPAAPPMPGTKRADPAMPPLPELPGGPAAGGITVSGSGWDTVIGLPPGTAAPGTDPLLAQATQAVPGGRAVSTALATVLLLDDGRVYAGLVPLERLQSAAMTR</sequence>
<dbReference type="PANTHER" id="PTHR37507">
    <property type="entry name" value="SPORULATION PROTEIN YDCC"/>
    <property type="match status" value="1"/>
</dbReference>
<dbReference type="InterPro" id="IPR052944">
    <property type="entry name" value="Sporulation_related"/>
</dbReference>
<reference evidence="2" key="1">
    <citation type="submission" date="2021-03" db="EMBL/GenBank/DDBJ databases">
        <title>A new species, PO-11, isolated from a karst cave deposit.</title>
        <authorList>
            <person name="Zhaoxiaoyong W."/>
        </authorList>
    </citation>
    <scope>NUCLEOTIDE SEQUENCE</scope>
    <source>
        <strain evidence="2">PO-11</strain>
    </source>
</reference>
<evidence type="ECO:0000313" key="2">
    <source>
        <dbReference type="EMBL" id="MBO1269441.1"/>
    </source>
</evidence>
<accession>A0A939HKE5</accession>
<protein>
    <submittedName>
        <fullName evidence="2">DUF2092 domain-containing protein</fullName>
    </submittedName>
</protein>
<dbReference type="AlphaFoldDB" id="A0A939HKE5"/>
<dbReference type="SUPFAM" id="SSF89392">
    <property type="entry name" value="Prokaryotic lipoproteins and lipoprotein localization factors"/>
    <property type="match status" value="1"/>
</dbReference>
<dbReference type="Proteomes" id="UP000664164">
    <property type="component" value="Unassembled WGS sequence"/>
</dbReference>
<evidence type="ECO:0000313" key="3">
    <source>
        <dbReference type="Proteomes" id="UP000664164"/>
    </source>
</evidence>
<dbReference type="PANTHER" id="PTHR37507:SF2">
    <property type="entry name" value="SPORULATION PROTEIN YDCC"/>
    <property type="match status" value="1"/>
</dbReference>
<name>A0A939HKE5_9MICC</name>
<organism evidence="2 3">
    <name type="scientific">Arthrobacter cavernae</name>
    <dbReference type="NCBI Taxonomy" id="2817681"/>
    <lineage>
        <taxon>Bacteria</taxon>
        <taxon>Bacillati</taxon>
        <taxon>Actinomycetota</taxon>
        <taxon>Actinomycetes</taxon>
        <taxon>Micrococcales</taxon>
        <taxon>Micrococcaceae</taxon>
        <taxon>Arthrobacter</taxon>
    </lineage>
</organism>
<proteinExistence type="predicted"/>
<keyword evidence="1" id="KW-0732">Signal</keyword>
<dbReference type="EMBL" id="JAFNLL010000045">
    <property type="protein sequence ID" value="MBO1269441.1"/>
    <property type="molecule type" value="Genomic_DNA"/>
</dbReference>
<feature type="signal peptide" evidence="1">
    <location>
        <begin position="1"/>
        <end position="31"/>
    </location>
</feature>